<dbReference type="Gene3D" id="1.10.287.950">
    <property type="entry name" value="Methyl-accepting chemotaxis protein"/>
    <property type="match status" value="1"/>
</dbReference>
<organism evidence="3">
    <name type="scientific">bioreactor metagenome</name>
    <dbReference type="NCBI Taxonomy" id="1076179"/>
    <lineage>
        <taxon>unclassified sequences</taxon>
        <taxon>metagenomes</taxon>
        <taxon>ecological metagenomes</taxon>
    </lineage>
</organism>
<dbReference type="AlphaFoldDB" id="A0A645EGI9"/>
<evidence type="ECO:0000256" key="1">
    <source>
        <dbReference type="ARBA" id="ARBA00022500"/>
    </source>
</evidence>
<dbReference type="SUPFAM" id="SSF58104">
    <property type="entry name" value="Methyl-accepting chemotaxis protein (MCP) signaling domain"/>
    <property type="match status" value="1"/>
</dbReference>
<dbReference type="PROSITE" id="PS50111">
    <property type="entry name" value="CHEMOTAXIS_TRANSDUC_2"/>
    <property type="match status" value="1"/>
</dbReference>
<dbReference type="PRINTS" id="PR00260">
    <property type="entry name" value="CHEMTRNSDUCR"/>
</dbReference>
<gene>
    <name evidence="3" type="primary">tap_10</name>
    <name evidence="3" type="ORF">SDC9_147453</name>
</gene>
<proteinExistence type="predicted"/>
<accession>A0A645EGI9</accession>
<dbReference type="GO" id="GO:0006935">
    <property type="term" value="P:chemotaxis"/>
    <property type="evidence" value="ECO:0007669"/>
    <property type="project" value="UniProtKB-KW"/>
</dbReference>
<dbReference type="InterPro" id="IPR004090">
    <property type="entry name" value="Chemotax_Me-accpt_rcpt"/>
</dbReference>
<dbReference type="GO" id="GO:0004888">
    <property type="term" value="F:transmembrane signaling receptor activity"/>
    <property type="evidence" value="ECO:0007669"/>
    <property type="project" value="InterPro"/>
</dbReference>
<reference evidence="3" key="1">
    <citation type="submission" date="2019-08" db="EMBL/GenBank/DDBJ databases">
        <authorList>
            <person name="Kucharzyk K."/>
            <person name="Murdoch R.W."/>
            <person name="Higgins S."/>
            <person name="Loffler F."/>
        </authorList>
    </citation>
    <scope>NUCLEOTIDE SEQUENCE</scope>
</reference>
<dbReference type="PANTHER" id="PTHR43531">
    <property type="entry name" value="PROTEIN ICFG"/>
    <property type="match status" value="1"/>
</dbReference>
<name>A0A645EGI9_9ZZZZ</name>
<dbReference type="GO" id="GO:0005886">
    <property type="term" value="C:plasma membrane"/>
    <property type="evidence" value="ECO:0007669"/>
    <property type="project" value="TreeGrafter"/>
</dbReference>
<comment type="caution">
    <text evidence="3">The sequence shown here is derived from an EMBL/GenBank/DDBJ whole genome shotgun (WGS) entry which is preliminary data.</text>
</comment>
<sequence length="183" mass="19262">MIHVIEDIAFQTNVLALNAAIEAARAGNAGKGFSVVAGEVRNLAQKSAQAAESTQALLGQPVASVQAGRIHAQKTEEALREIMDFVKQVTDAIQQISGASLKQKEAAVEMQSSMTQIVSSIASNSAFSEECAATSQSLLEQADVLAQKMRQFRLIEPAGDYTLPDDAAIMPPDCGDDAPASCI</sequence>
<dbReference type="Pfam" id="PF00015">
    <property type="entry name" value="MCPsignal"/>
    <property type="match status" value="1"/>
</dbReference>
<dbReference type="SMART" id="SM00283">
    <property type="entry name" value="MA"/>
    <property type="match status" value="1"/>
</dbReference>
<dbReference type="PANTHER" id="PTHR43531:SF11">
    <property type="entry name" value="METHYL-ACCEPTING CHEMOTAXIS PROTEIN 3"/>
    <property type="match status" value="1"/>
</dbReference>
<dbReference type="InterPro" id="IPR004089">
    <property type="entry name" value="MCPsignal_dom"/>
</dbReference>
<keyword evidence="1" id="KW-0145">Chemotaxis</keyword>
<protein>
    <submittedName>
        <fullName evidence="3">Methyl-accepting chemotaxis protein IV</fullName>
    </submittedName>
</protein>
<evidence type="ECO:0000313" key="3">
    <source>
        <dbReference type="EMBL" id="MPN00259.1"/>
    </source>
</evidence>
<feature type="domain" description="Methyl-accepting transducer" evidence="2">
    <location>
        <begin position="1"/>
        <end position="139"/>
    </location>
</feature>
<dbReference type="GO" id="GO:0007165">
    <property type="term" value="P:signal transduction"/>
    <property type="evidence" value="ECO:0007669"/>
    <property type="project" value="InterPro"/>
</dbReference>
<dbReference type="EMBL" id="VSSQ01046291">
    <property type="protein sequence ID" value="MPN00259.1"/>
    <property type="molecule type" value="Genomic_DNA"/>
</dbReference>
<evidence type="ECO:0000259" key="2">
    <source>
        <dbReference type="PROSITE" id="PS50111"/>
    </source>
</evidence>
<dbReference type="InterPro" id="IPR051310">
    <property type="entry name" value="MCP_chemotaxis"/>
</dbReference>